<sequence>MGTPPSGFITAFKGETGEVLWHKRIEAQIQAGTVVTKGGILFAADTLGILHAFNARTGAELHRIDTKGAINSGLISYAVDGTQYVAAEVGGLSLNPPGITRPLRSGSALRVKIFALREKKQPVKVISWERAPMPGNGKYLYDVVCSVCHGGTGQGYAYPTLRRQYHILTDAERLKDFFETVPPPMPKLYPGLLNDGDVKELVAYFKTWKLTPQPGYTQPKSDGADAWPEIYSVLTHPRCINCHTSTDYPRQTDARHPHFYGVVRGASTPNKSMGNIGSAIARCSFCHGDANNAFTGAPGVPLQGKLGWRLAPLSDAWESAPNVAMDGATLCQKIKGYAEHHNLLEHLATPLVQWAFNPGDNLYGQARTKPPLTYPEFIEAVEWWLKDGMPCPQP</sequence>
<evidence type="ECO:0000256" key="2">
    <source>
        <dbReference type="ARBA" id="ARBA00022617"/>
    </source>
</evidence>
<dbReference type="GO" id="GO:0020037">
    <property type="term" value="F:heme binding"/>
    <property type="evidence" value="ECO:0007669"/>
    <property type="project" value="InterPro"/>
</dbReference>
<proteinExistence type="predicted"/>
<keyword evidence="5 6" id="KW-0408">Iron</keyword>
<dbReference type="EMBL" id="AZHW01000825">
    <property type="protein sequence ID" value="ETW96170.1"/>
    <property type="molecule type" value="Genomic_DNA"/>
</dbReference>
<feature type="domain" description="Cytochrome c" evidence="7">
    <location>
        <begin position="132"/>
        <end position="209"/>
    </location>
</feature>
<evidence type="ECO:0000256" key="5">
    <source>
        <dbReference type="ARBA" id="ARBA00023004"/>
    </source>
</evidence>
<keyword evidence="1" id="KW-0813">Transport</keyword>
<dbReference type="AlphaFoldDB" id="W4LEN8"/>
<dbReference type="Proteomes" id="UP000019141">
    <property type="component" value="Unassembled WGS sequence"/>
</dbReference>
<comment type="caution">
    <text evidence="8">The sequence shown here is derived from an EMBL/GenBank/DDBJ whole genome shotgun (WGS) entry which is preliminary data.</text>
</comment>
<dbReference type="Gene3D" id="1.10.760.10">
    <property type="entry name" value="Cytochrome c-like domain"/>
    <property type="match status" value="1"/>
</dbReference>
<keyword evidence="4" id="KW-0249">Electron transport</keyword>
<dbReference type="SUPFAM" id="SSF48695">
    <property type="entry name" value="Multiheme cytochromes"/>
    <property type="match status" value="1"/>
</dbReference>
<dbReference type="InterPro" id="IPR036280">
    <property type="entry name" value="Multihaem_cyt_sf"/>
</dbReference>
<name>W4LEN8_ENTF1</name>
<dbReference type="Gene3D" id="2.140.10.10">
    <property type="entry name" value="Quinoprotein alcohol dehydrogenase-like superfamily"/>
    <property type="match status" value="1"/>
</dbReference>
<dbReference type="InterPro" id="IPR018391">
    <property type="entry name" value="PQQ_b-propeller_rpt"/>
</dbReference>
<accession>W4LEN8</accession>
<evidence type="ECO:0000259" key="7">
    <source>
        <dbReference type="PROSITE" id="PS51007"/>
    </source>
</evidence>
<gene>
    <name evidence="8" type="ORF">ETSY1_27670</name>
</gene>
<dbReference type="SMART" id="SM00564">
    <property type="entry name" value="PQQ"/>
    <property type="match status" value="1"/>
</dbReference>
<keyword evidence="3 6" id="KW-0479">Metal-binding</keyword>
<dbReference type="PANTHER" id="PTHR33751">
    <property type="entry name" value="CBB3-TYPE CYTOCHROME C OXIDASE SUBUNIT FIXP"/>
    <property type="match status" value="1"/>
</dbReference>
<evidence type="ECO:0000313" key="8">
    <source>
        <dbReference type="EMBL" id="ETW96170.1"/>
    </source>
</evidence>
<keyword evidence="9" id="KW-1185">Reference proteome</keyword>
<reference evidence="8 9" key="1">
    <citation type="journal article" date="2014" name="Nature">
        <title>An environmental bacterial taxon with a large and distinct metabolic repertoire.</title>
        <authorList>
            <person name="Wilson M.C."/>
            <person name="Mori T."/>
            <person name="Ruckert C."/>
            <person name="Uria A.R."/>
            <person name="Helf M.J."/>
            <person name="Takada K."/>
            <person name="Gernert C."/>
            <person name="Steffens U.A."/>
            <person name="Heycke N."/>
            <person name="Schmitt S."/>
            <person name="Rinke C."/>
            <person name="Helfrich E.J."/>
            <person name="Brachmann A.O."/>
            <person name="Gurgui C."/>
            <person name="Wakimoto T."/>
            <person name="Kracht M."/>
            <person name="Crusemann M."/>
            <person name="Hentschel U."/>
            <person name="Abe I."/>
            <person name="Matsunaga S."/>
            <person name="Kalinowski J."/>
            <person name="Takeyama H."/>
            <person name="Piel J."/>
        </authorList>
    </citation>
    <scope>NUCLEOTIDE SEQUENCE [LARGE SCALE GENOMIC DNA]</scope>
    <source>
        <strain evidence="9">TSY1</strain>
    </source>
</reference>
<dbReference type="Pfam" id="PF01011">
    <property type="entry name" value="PQQ"/>
    <property type="match status" value="1"/>
</dbReference>
<dbReference type="InterPro" id="IPR009056">
    <property type="entry name" value="Cyt_c-like_dom"/>
</dbReference>
<dbReference type="Pfam" id="PF13442">
    <property type="entry name" value="Cytochrome_CBB3"/>
    <property type="match status" value="1"/>
</dbReference>
<evidence type="ECO:0000256" key="4">
    <source>
        <dbReference type="ARBA" id="ARBA00022982"/>
    </source>
</evidence>
<evidence type="ECO:0000313" key="9">
    <source>
        <dbReference type="Proteomes" id="UP000019141"/>
    </source>
</evidence>
<dbReference type="PATRIC" id="fig|1429438.4.peg.5278"/>
<dbReference type="GO" id="GO:0009055">
    <property type="term" value="F:electron transfer activity"/>
    <property type="evidence" value="ECO:0007669"/>
    <property type="project" value="InterPro"/>
</dbReference>
<dbReference type="GO" id="GO:0046872">
    <property type="term" value="F:metal ion binding"/>
    <property type="evidence" value="ECO:0007669"/>
    <property type="project" value="UniProtKB-KW"/>
</dbReference>
<evidence type="ECO:0000256" key="6">
    <source>
        <dbReference type="PROSITE-ProRule" id="PRU00433"/>
    </source>
</evidence>
<dbReference type="InterPro" id="IPR002372">
    <property type="entry name" value="PQQ_rpt_dom"/>
</dbReference>
<dbReference type="InterPro" id="IPR036909">
    <property type="entry name" value="Cyt_c-like_dom_sf"/>
</dbReference>
<dbReference type="PANTHER" id="PTHR33751:SF9">
    <property type="entry name" value="CYTOCHROME C4"/>
    <property type="match status" value="1"/>
</dbReference>
<dbReference type="HOGENOM" id="CLU_699583_0_0_7"/>
<dbReference type="SUPFAM" id="SSF50998">
    <property type="entry name" value="Quinoprotein alcohol dehydrogenase-like"/>
    <property type="match status" value="1"/>
</dbReference>
<dbReference type="InterPro" id="IPR050597">
    <property type="entry name" value="Cytochrome_c_Oxidase_Subunit"/>
</dbReference>
<dbReference type="SUPFAM" id="SSF46626">
    <property type="entry name" value="Cytochrome c"/>
    <property type="match status" value="1"/>
</dbReference>
<dbReference type="InterPro" id="IPR011047">
    <property type="entry name" value="Quinoprotein_ADH-like_sf"/>
</dbReference>
<organism evidence="8 9">
    <name type="scientific">Entotheonella factor</name>
    <dbReference type="NCBI Taxonomy" id="1429438"/>
    <lineage>
        <taxon>Bacteria</taxon>
        <taxon>Pseudomonadati</taxon>
        <taxon>Nitrospinota/Tectimicrobiota group</taxon>
        <taxon>Candidatus Tectimicrobiota</taxon>
        <taxon>Candidatus Entotheonellia</taxon>
        <taxon>Candidatus Entotheonellales</taxon>
        <taxon>Candidatus Entotheonellaceae</taxon>
        <taxon>Candidatus Entotheonella</taxon>
    </lineage>
</organism>
<keyword evidence="2 6" id="KW-0349">Heme</keyword>
<evidence type="ECO:0000256" key="1">
    <source>
        <dbReference type="ARBA" id="ARBA00022448"/>
    </source>
</evidence>
<evidence type="ECO:0000256" key="3">
    <source>
        <dbReference type="ARBA" id="ARBA00022723"/>
    </source>
</evidence>
<dbReference type="PROSITE" id="PS51007">
    <property type="entry name" value="CYTC"/>
    <property type="match status" value="1"/>
</dbReference>
<protein>
    <recommendedName>
        <fullName evidence="7">Cytochrome c domain-containing protein</fullName>
    </recommendedName>
</protein>